<dbReference type="GO" id="GO:0030544">
    <property type="term" value="F:Hsp70 protein binding"/>
    <property type="evidence" value="ECO:0007669"/>
    <property type="project" value="TreeGrafter"/>
</dbReference>
<dbReference type="InterPro" id="IPR052972">
    <property type="entry name" value="Sacsin_chaperone_reg"/>
</dbReference>
<dbReference type="SUPFAM" id="SSF54695">
    <property type="entry name" value="POZ domain"/>
    <property type="match status" value="1"/>
</dbReference>
<name>A0A4R0RGI0_9APHY</name>
<dbReference type="InterPro" id="IPR036890">
    <property type="entry name" value="HATPase_C_sf"/>
</dbReference>
<organism evidence="2 3">
    <name type="scientific">Steccherinum ochraceum</name>
    <dbReference type="NCBI Taxonomy" id="92696"/>
    <lineage>
        <taxon>Eukaryota</taxon>
        <taxon>Fungi</taxon>
        <taxon>Dikarya</taxon>
        <taxon>Basidiomycota</taxon>
        <taxon>Agaricomycotina</taxon>
        <taxon>Agaricomycetes</taxon>
        <taxon>Polyporales</taxon>
        <taxon>Steccherinaceae</taxon>
        <taxon>Steccherinum</taxon>
    </lineage>
</organism>
<dbReference type="CDD" id="cd18186">
    <property type="entry name" value="BTB_POZ_ZBTB_KLHL-like"/>
    <property type="match status" value="1"/>
</dbReference>
<dbReference type="InterPro" id="IPR011333">
    <property type="entry name" value="SKP1/BTB/POZ_sf"/>
</dbReference>
<protein>
    <recommendedName>
        <fullName evidence="1">BTB domain-containing protein</fullName>
    </recommendedName>
</protein>
<dbReference type="Proteomes" id="UP000292702">
    <property type="component" value="Unassembled WGS sequence"/>
</dbReference>
<dbReference type="InterPro" id="IPR000210">
    <property type="entry name" value="BTB/POZ_dom"/>
</dbReference>
<dbReference type="Gene3D" id="3.30.710.10">
    <property type="entry name" value="Potassium Channel Kv1.1, Chain A"/>
    <property type="match status" value="1"/>
</dbReference>
<gene>
    <name evidence="2" type="ORF">EIP91_003622</name>
</gene>
<evidence type="ECO:0000313" key="2">
    <source>
        <dbReference type="EMBL" id="TCD64785.1"/>
    </source>
</evidence>
<evidence type="ECO:0000313" key="3">
    <source>
        <dbReference type="Proteomes" id="UP000292702"/>
    </source>
</evidence>
<dbReference type="Gene3D" id="3.30.565.10">
    <property type="entry name" value="Histidine kinase-like ATPase, C-terminal domain"/>
    <property type="match status" value="1"/>
</dbReference>
<dbReference type="PANTHER" id="PTHR15600">
    <property type="entry name" value="SACSIN"/>
    <property type="match status" value="1"/>
</dbReference>
<comment type="caution">
    <text evidence="2">The sequence shown here is derived from an EMBL/GenBank/DDBJ whole genome shotgun (WGS) entry which is preliminary data.</text>
</comment>
<dbReference type="SUPFAM" id="SSF55874">
    <property type="entry name" value="ATPase domain of HSP90 chaperone/DNA topoisomerase II/histidine kinase"/>
    <property type="match status" value="2"/>
</dbReference>
<dbReference type="NCBIfam" id="NF047352">
    <property type="entry name" value="P_loop_sacsin"/>
    <property type="match status" value="1"/>
</dbReference>
<sequence length="2621" mass="292859">MVGFGESVDPTAAIASILGTYPFGIGLFREILQNSDDAKATTQYFLLDHRSHGTDTLLHEALGDAQGPALLAYNNAQFLNEDWVALQRIHQSSKRTDTSKIGKYGIGFRSCYHITDTPQIMSGSFLAVLDPHHSFSEEGGLKVDITADAKKYADHFAAFNVEKLVPSYVAGTPLDGTIIRLPLRLEGSESRISTKTLTTEEIRQLLVEFVEQEMAVSLLFLSHLTSIKVLEVRNRKHRRLGRVKIERKTMDCPHPRTEHEEVRVALTLAQSETQFQIWRLVRVAFRIATCAAILSSRLGYDVRSALQKEKLSPVVALAIPVPLEERSDGRLFTFLPLPLPTGFPCHNLWNCSEKGLVQGTRDQLLAEWNKVLFDTFIPRAWASLLHLLAESVPDLTTDSFFNAWPPASQQVSGGDPYDWQDVGLDVLRVLAEKQSPVWPLAVSGDFAPLNDVLVGQEAQTNYLVALSKAGVDVTVPPERIVKMMVDAVENCRMLTPETAHAKLLEDAPRVLVLSHEHKLKILEYLSSTKDTKMLVGVFVVPTVNGDVTALELAHAANGLYHVLLKGQEIDLFRSFDDEAISLTQLPPSVRGLFASAAAKAVNLVPLGHEHVAKYLTKFEPRDDQLNWLLRFWAWLATWPEKDKLFPSIQHMPLLPDVEGHLHALSSTVFRLDGIGDEEQSVLSKLGVSFLHPSFPQSAVVYLEKKEILKSAESPEALLKHLRPHLPHGLSQEELRVLSGHITHTLIRRPTQLPDNLLARLRNLPVFPIMTSVVTPNSASQSSQSLQPSVSIEYATLPPNTVVHVVDVKSAQVLSKPMQKTILLPFTQNITFIARTFQDLDVTPLTFQAVGVQVPVQEATIIEILVDGIVTQPKQLQKEFLASLVVHRQAIPPQTLQSLGGKEFVPVGNGRKLATPGNVIDPTHSIAQLFESNDVRLPRINDSTSKAIIQYLRALKLLRITLTDDIIKDRLKTYSKSGTFKGQATHLLRTLNDSVYDCSDLSKEMALCWLPTSKGMRKPSDCRDGSTHCSRALFDLVLDVLDVPEFQLTSTSLRAALGWDNILPLDIIKRQMDAEIRRGDSNARLELLVLELGSRVGEIEGSDIEEEFRQLLSMREWIPVDNDGLATSGRALLCIDKVPPGFERVCRSLMMGEGAVRFLRLMGCSERPSNAAILQELHAYDAGDEALSAGRIKDVFKLIAALDFDNLTEDEHSDLLIPDTSSVLRPPHELYYDDLGVRAYELQLPTDRYKVHDDLRSTLVPFLGIQTLGSLNLSHVDVDDEDMQEDLSTRIFNVLRQYSVDQAFNEFLANAADAGAVQYSLLLDKQFGQTDRILSPSMAQFQACPSLVVYNDAEFTEEDFKGIRHIGLGGKRSRTDAIGRFGLGALSMFHFTELSMIVSGEYVMFLDPSRKYLPPNGRHLRSSIRIPLTKMWSLHSDHLSILCGIHGFETNTEYYHGTLFRLPLRSDAQANISTLSTDPMSGQVVGDLINAYGTVAPQSLLNITVASVKAYKREHDGPKAQLWSAKATRQDIECNEPTYTCQQIKIAFVDASKKRKTETWHLVSEQTALDTLPEEFSGLTDKHKLRGVAVTLAGLTSTGEDSHPSPPRCKLYSRLPLPTPTALPVHIDASFILADDRRSIRFDEGGHVGLESQYNCWLLSTKVPSLYTLLLETWPQKDNVHMWPGSADLPDDPISRMVIEKFYAHHFASSARKFCLSMSGKRLAPSQATFVNTESKGVNRILKYLAPPHFVKLSKRLRMKALDTGTGVKLLDPDALHDAIATDSLKFCNGYGNGKRFEVGDVIDLIDRLLRGPPDAIRHIPILPLADDTLGIMKTESSPAFFAPNHQKPWVLFPAKHFTHEALDCAALIKRADLNVQKFTTEGAVELARSILPMRPVAALSNYQQDWVAGFWRQRATLDLDLKILEHIPLAPTDHGGVYVSLAHCNDPKVLAYRPEEDGLAFLGPIVKSLGATMVQLTPDHPQEMQDQISNIPGLLLDFENILRFLEVHGVSWVQQYRQLVPPDAQDLFSRFCLDHIHSLCHTQVIPNSDRRARVRYQKVVDHEQVAVQLPIWSAWKDGSLILTSASDPMLKMLPADIPSSRVTTIGPFIRRDFAYSGFDTRLEHLGVAALSREDFIKSLRFPDALSNAEAVTQYQAMLDVLIRAGMVGDGTNLKVPNSNGALVPLTTVYSHLVPLFHTVFGENSEVFLHASIRDQVHALSHPGLQSDINFSTFSECAKAVHDRHSDDRDRAIAVYQYYSDDLWEHLRTEDIHWQELDGYRFIPRAAVRRTYSNADVVPDQYAVPLPLVVAPSEVLRPGLEAVAWTQRALPEVTPSERLLVANLKFGIPTGREVVEHLRRLVLIADDHPNDHGVLNDLRETYSWLQAHLHACTRHLLQCQDELLFLNVDNTDPTWRFSSARHILFNGHDEGDWECAREFLTPFKTLLLAVGAKEIKQPTRPKLELSPADEVLVRLRTALNKQRQEGRLTDVELVSDDDVAFPAHRAILAASAKHFETMFGPNWSEQTEPVEVDAISEVLGHALDYIYSGSIPELESQEVLLGLLELSDCWDLSELFKSVENQLIPTISLLTYEELQRIGERYHAATLIKACEQFQEDNAHAL</sequence>
<dbReference type="InterPro" id="IPR058210">
    <property type="entry name" value="SACS/Nov_dom"/>
</dbReference>
<proteinExistence type="predicted"/>
<feature type="domain" description="BTB" evidence="1">
    <location>
        <begin position="2488"/>
        <end position="2554"/>
    </location>
</feature>
<dbReference type="Pfam" id="PF00651">
    <property type="entry name" value="BTB"/>
    <property type="match status" value="1"/>
</dbReference>
<dbReference type="PANTHER" id="PTHR15600:SF42">
    <property type="entry name" value="SACSIN"/>
    <property type="match status" value="1"/>
</dbReference>
<accession>A0A4R0RGI0</accession>
<evidence type="ECO:0000259" key="1">
    <source>
        <dbReference type="PROSITE" id="PS50097"/>
    </source>
</evidence>
<dbReference type="SMART" id="SM00225">
    <property type="entry name" value="BTB"/>
    <property type="match status" value="1"/>
</dbReference>
<reference evidence="2 3" key="1">
    <citation type="submission" date="2018-11" db="EMBL/GenBank/DDBJ databases">
        <title>Genome assembly of Steccherinum ochraceum LE-BIN_3174, the white-rot fungus of the Steccherinaceae family (The Residual Polyporoid clade, Polyporales, Basidiomycota).</title>
        <authorList>
            <person name="Fedorova T.V."/>
            <person name="Glazunova O.A."/>
            <person name="Landesman E.O."/>
            <person name="Moiseenko K.V."/>
            <person name="Psurtseva N.V."/>
            <person name="Savinova O.S."/>
            <person name="Shakhova N.V."/>
            <person name="Tyazhelova T.V."/>
            <person name="Vasina D.V."/>
        </authorList>
    </citation>
    <scope>NUCLEOTIDE SEQUENCE [LARGE SCALE GENOMIC DNA]</scope>
    <source>
        <strain evidence="2 3">LE-BIN_3174</strain>
    </source>
</reference>
<dbReference type="Pfam" id="PF25794">
    <property type="entry name" value="SACS"/>
    <property type="match status" value="2"/>
</dbReference>
<dbReference type="EMBL" id="RWJN01000215">
    <property type="protein sequence ID" value="TCD64785.1"/>
    <property type="molecule type" value="Genomic_DNA"/>
</dbReference>
<dbReference type="OrthoDB" id="1262810at2759"/>
<dbReference type="PROSITE" id="PS50097">
    <property type="entry name" value="BTB"/>
    <property type="match status" value="1"/>
</dbReference>
<keyword evidence="3" id="KW-1185">Reference proteome</keyword>
<dbReference type="STRING" id="92696.A0A4R0RGI0"/>